<name>A0ABQ9YW98_9CRUS</name>
<reference evidence="2 3" key="1">
    <citation type="journal article" date="2023" name="Nucleic Acids Res.">
        <title>The hologenome of Daphnia magna reveals possible DNA methylation and microbiome-mediated evolution of the host genome.</title>
        <authorList>
            <person name="Chaturvedi A."/>
            <person name="Li X."/>
            <person name="Dhandapani V."/>
            <person name="Marshall H."/>
            <person name="Kissane S."/>
            <person name="Cuenca-Cambronero M."/>
            <person name="Asole G."/>
            <person name="Calvet F."/>
            <person name="Ruiz-Romero M."/>
            <person name="Marangio P."/>
            <person name="Guigo R."/>
            <person name="Rago D."/>
            <person name="Mirbahai L."/>
            <person name="Eastwood N."/>
            <person name="Colbourne J.K."/>
            <person name="Zhou J."/>
            <person name="Mallon E."/>
            <person name="Orsini L."/>
        </authorList>
    </citation>
    <scope>NUCLEOTIDE SEQUENCE [LARGE SCALE GENOMIC DNA]</scope>
    <source>
        <strain evidence="2">LRV0_1</strain>
    </source>
</reference>
<evidence type="ECO:0000313" key="2">
    <source>
        <dbReference type="EMBL" id="KAK4004922.1"/>
    </source>
</evidence>
<feature type="region of interest" description="Disordered" evidence="1">
    <location>
        <begin position="14"/>
        <end position="60"/>
    </location>
</feature>
<comment type="caution">
    <text evidence="2">The sequence shown here is derived from an EMBL/GenBank/DDBJ whole genome shotgun (WGS) entry which is preliminary data.</text>
</comment>
<dbReference type="EMBL" id="JAOYFB010000001">
    <property type="protein sequence ID" value="KAK4004922.1"/>
    <property type="molecule type" value="Genomic_DNA"/>
</dbReference>
<gene>
    <name evidence="2" type="ORF">OUZ56_006650</name>
</gene>
<feature type="compositionally biased region" description="Basic residues" evidence="1">
    <location>
        <begin position="47"/>
        <end position="60"/>
    </location>
</feature>
<protein>
    <submittedName>
        <fullName evidence="2">Uncharacterized protein</fullName>
    </submittedName>
</protein>
<sequence length="60" mass="6986">MIVNALPFFQQSYDWRVHPPPSEKKKKGGDMPGWCGGTESWSPSPPPRHKKKRKKRTLLR</sequence>
<evidence type="ECO:0000313" key="3">
    <source>
        <dbReference type="Proteomes" id="UP001234178"/>
    </source>
</evidence>
<keyword evidence="3" id="KW-1185">Reference proteome</keyword>
<proteinExistence type="predicted"/>
<accession>A0ABQ9YW98</accession>
<evidence type="ECO:0000256" key="1">
    <source>
        <dbReference type="SAM" id="MobiDB-lite"/>
    </source>
</evidence>
<organism evidence="2 3">
    <name type="scientific">Daphnia magna</name>
    <dbReference type="NCBI Taxonomy" id="35525"/>
    <lineage>
        <taxon>Eukaryota</taxon>
        <taxon>Metazoa</taxon>
        <taxon>Ecdysozoa</taxon>
        <taxon>Arthropoda</taxon>
        <taxon>Crustacea</taxon>
        <taxon>Branchiopoda</taxon>
        <taxon>Diplostraca</taxon>
        <taxon>Cladocera</taxon>
        <taxon>Anomopoda</taxon>
        <taxon>Daphniidae</taxon>
        <taxon>Daphnia</taxon>
    </lineage>
</organism>
<dbReference type="Proteomes" id="UP001234178">
    <property type="component" value="Unassembled WGS sequence"/>
</dbReference>